<evidence type="ECO:0000256" key="1">
    <source>
        <dbReference type="ARBA" id="ARBA00023002"/>
    </source>
</evidence>
<evidence type="ECO:0000256" key="2">
    <source>
        <dbReference type="RuleBase" id="RU000363"/>
    </source>
</evidence>
<accession>A0AAN9W092</accession>
<dbReference type="Pfam" id="PF00106">
    <property type="entry name" value="adh_short"/>
    <property type="match status" value="1"/>
</dbReference>
<dbReference type="EMBL" id="JAZDUA010000070">
    <property type="protein sequence ID" value="KAK7869732.1"/>
    <property type="molecule type" value="Genomic_DNA"/>
</dbReference>
<sequence length="326" mass="35696">MGSTSGKCSSALRLAGKTALVTGCNTGIGLCTVEDFVRRGARVVMACRDVEKAQRAAEDVRTRTADVEGVGSVRVVQLDLASLASVRACAKLLLDSEPHINLLVNNAGVMMCPELRTEDGFEMQLGTNHLGHFLFTCLLLPRIRASAPARIVNVSSDGYKWGDINFENLNWEKNYNARVAYGQSKLANILFTQELTKRLEAAGVTGVTTYSLHPGVVATELGRHLDTTYFKGLRWFFRTFGKLFIITPEQGAQTSIYCSVSEDVANESGHFYRNCKKASLSSKAQNPEKAAKLWEESVKLVNLGNWDPFTAQEVPESALSVPPKDN</sequence>
<keyword evidence="4" id="KW-1185">Reference proteome</keyword>
<gene>
    <name evidence="3" type="ORF">R5R35_011799</name>
</gene>
<dbReference type="InterPro" id="IPR002347">
    <property type="entry name" value="SDR_fam"/>
</dbReference>
<organism evidence="3 4">
    <name type="scientific">Gryllus longicercus</name>
    <dbReference type="NCBI Taxonomy" id="2509291"/>
    <lineage>
        <taxon>Eukaryota</taxon>
        <taxon>Metazoa</taxon>
        <taxon>Ecdysozoa</taxon>
        <taxon>Arthropoda</taxon>
        <taxon>Hexapoda</taxon>
        <taxon>Insecta</taxon>
        <taxon>Pterygota</taxon>
        <taxon>Neoptera</taxon>
        <taxon>Polyneoptera</taxon>
        <taxon>Orthoptera</taxon>
        <taxon>Ensifera</taxon>
        <taxon>Gryllidea</taxon>
        <taxon>Grylloidea</taxon>
        <taxon>Gryllidae</taxon>
        <taxon>Gryllinae</taxon>
        <taxon>Gryllus</taxon>
    </lineage>
</organism>
<dbReference type="PRINTS" id="PR00081">
    <property type="entry name" value="GDHRDH"/>
</dbReference>
<dbReference type="GO" id="GO:0016491">
    <property type="term" value="F:oxidoreductase activity"/>
    <property type="evidence" value="ECO:0007669"/>
    <property type="project" value="UniProtKB-KW"/>
</dbReference>
<proteinExistence type="inferred from homology"/>
<comment type="caution">
    <text evidence="3">The sequence shown here is derived from an EMBL/GenBank/DDBJ whole genome shotgun (WGS) entry which is preliminary data.</text>
</comment>
<dbReference type="PANTHER" id="PTHR43157">
    <property type="entry name" value="PHOSPHATIDYLINOSITOL-GLYCAN BIOSYNTHESIS CLASS F PROTEIN-RELATED"/>
    <property type="match status" value="1"/>
</dbReference>
<keyword evidence="1" id="KW-0560">Oxidoreductase</keyword>
<dbReference type="Proteomes" id="UP001378592">
    <property type="component" value="Unassembled WGS sequence"/>
</dbReference>
<dbReference type="Gene3D" id="3.40.50.720">
    <property type="entry name" value="NAD(P)-binding Rossmann-like Domain"/>
    <property type="match status" value="1"/>
</dbReference>
<protein>
    <submittedName>
        <fullName evidence="3">Uncharacterized protein</fullName>
    </submittedName>
</protein>
<dbReference type="AlphaFoldDB" id="A0AAN9W092"/>
<dbReference type="SUPFAM" id="SSF51735">
    <property type="entry name" value="NAD(P)-binding Rossmann-fold domains"/>
    <property type="match status" value="1"/>
</dbReference>
<evidence type="ECO:0000313" key="4">
    <source>
        <dbReference type="Proteomes" id="UP001378592"/>
    </source>
</evidence>
<dbReference type="PRINTS" id="PR00080">
    <property type="entry name" value="SDRFAMILY"/>
</dbReference>
<evidence type="ECO:0000313" key="3">
    <source>
        <dbReference type="EMBL" id="KAK7869732.1"/>
    </source>
</evidence>
<reference evidence="3 4" key="1">
    <citation type="submission" date="2024-03" db="EMBL/GenBank/DDBJ databases">
        <title>The genome assembly and annotation of the cricket Gryllus longicercus Weissman &amp; Gray.</title>
        <authorList>
            <person name="Szrajer S."/>
            <person name="Gray D."/>
            <person name="Ylla G."/>
        </authorList>
    </citation>
    <scope>NUCLEOTIDE SEQUENCE [LARGE SCALE GENOMIC DNA]</scope>
    <source>
        <strain evidence="3">DAG 2021-001</strain>
        <tissue evidence="3">Whole body minus gut</tissue>
    </source>
</reference>
<dbReference type="InterPro" id="IPR036291">
    <property type="entry name" value="NAD(P)-bd_dom_sf"/>
</dbReference>
<name>A0AAN9W092_9ORTH</name>
<comment type="similarity">
    <text evidence="2">Belongs to the short-chain dehydrogenases/reductases (SDR) family.</text>
</comment>
<dbReference type="PANTHER" id="PTHR43157:SF73">
    <property type="entry name" value="WW DOMAIN-CONTAINING OXIDOREDUCTASE-LIKE PROTEIN"/>
    <property type="match status" value="1"/>
</dbReference>